<name>A0A4C2ADW6_EUMVA</name>
<reference evidence="2 3" key="1">
    <citation type="journal article" date="2019" name="Commun. Biol.">
        <title>The bagworm genome reveals a unique fibroin gene that provides high tensile strength.</title>
        <authorList>
            <person name="Kono N."/>
            <person name="Nakamura H."/>
            <person name="Ohtoshi R."/>
            <person name="Tomita M."/>
            <person name="Numata K."/>
            <person name="Arakawa K."/>
        </authorList>
    </citation>
    <scope>NUCLEOTIDE SEQUENCE [LARGE SCALE GENOMIC DNA]</scope>
</reference>
<evidence type="ECO:0000313" key="2">
    <source>
        <dbReference type="EMBL" id="GBP97394.1"/>
    </source>
</evidence>
<comment type="caution">
    <text evidence="2">The sequence shown here is derived from an EMBL/GenBank/DDBJ whole genome shotgun (WGS) entry which is preliminary data.</text>
</comment>
<feature type="region of interest" description="Disordered" evidence="1">
    <location>
        <begin position="48"/>
        <end position="77"/>
    </location>
</feature>
<keyword evidence="3" id="KW-1185">Reference proteome</keyword>
<evidence type="ECO:0000256" key="1">
    <source>
        <dbReference type="SAM" id="MobiDB-lite"/>
    </source>
</evidence>
<protein>
    <submittedName>
        <fullName evidence="2">Uncharacterized protein</fullName>
    </submittedName>
</protein>
<dbReference type="AlphaFoldDB" id="A0A4C2ADW6"/>
<evidence type="ECO:0000313" key="3">
    <source>
        <dbReference type="Proteomes" id="UP000299102"/>
    </source>
</evidence>
<accession>A0A4C2ADW6</accession>
<gene>
    <name evidence="2" type="ORF">EVAR_69868_1</name>
</gene>
<feature type="region of interest" description="Disordered" evidence="1">
    <location>
        <begin position="137"/>
        <end position="158"/>
    </location>
</feature>
<dbReference type="EMBL" id="BGZK01002928">
    <property type="protein sequence ID" value="GBP97394.1"/>
    <property type="molecule type" value="Genomic_DNA"/>
</dbReference>
<dbReference type="Proteomes" id="UP000299102">
    <property type="component" value="Unassembled WGS sequence"/>
</dbReference>
<proteinExistence type="predicted"/>
<sequence length="158" mass="17749">MKDFRGEEILCQRMKQSQSQMGAWAVRDKRNRNSNLRRVSVVLRHRPPGRALVSRPGRREGTSATGRAPPTDRSSNCPGALELHHCLIIRKIVTLANEVARRRSRAAIGPMRRPGVTQAHLARKAREEPGERFALAQHQTPAALRSHLAKSNDYLGPR</sequence>
<organism evidence="2 3">
    <name type="scientific">Eumeta variegata</name>
    <name type="common">Bagworm moth</name>
    <name type="synonym">Eumeta japonica</name>
    <dbReference type="NCBI Taxonomy" id="151549"/>
    <lineage>
        <taxon>Eukaryota</taxon>
        <taxon>Metazoa</taxon>
        <taxon>Ecdysozoa</taxon>
        <taxon>Arthropoda</taxon>
        <taxon>Hexapoda</taxon>
        <taxon>Insecta</taxon>
        <taxon>Pterygota</taxon>
        <taxon>Neoptera</taxon>
        <taxon>Endopterygota</taxon>
        <taxon>Lepidoptera</taxon>
        <taxon>Glossata</taxon>
        <taxon>Ditrysia</taxon>
        <taxon>Tineoidea</taxon>
        <taxon>Psychidae</taxon>
        <taxon>Oiketicinae</taxon>
        <taxon>Eumeta</taxon>
    </lineage>
</organism>